<comment type="similarity">
    <text evidence="5 17">Belongs to the PEP-utilizing enzyme family.</text>
</comment>
<evidence type="ECO:0000313" key="25">
    <source>
        <dbReference type="EMBL" id="VZO38566.1"/>
    </source>
</evidence>
<dbReference type="InterPro" id="IPR036637">
    <property type="entry name" value="Phosphohistidine_dom_sf"/>
</dbReference>
<evidence type="ECO:0000259" key="24">
    <source>
        <dbReference type="Pfam" id="PF05524"/>
    </source>
</evidence>
<dbReference type="InterPro" id="IPR040442">
    <property type="entry name" value="Pyrv_kinase-like_dom_sf"/>
</dbReference>
<proteinExistence type="inferred from homology"/>
<evidence type="ECO:0000256" key="2">
    <source>
        <dbReference type="ARBA" id="ARBA00001946"/>
    </source>
</evidence>
<dbReference type="GO" id="GO:0005737">
    <property type="term" value="C:cytoplasm"/>
    <property type="evidence" value="ECO:0007669"/>
    <property type="project" value="UniProtKB-SubCell"/>
</dbReference>
<keyword evidence="14 17" id="KW-0418">Kinase</keyword>
<dbReference type="NCBIfam" id="TIGR01417">
    <property type="entry name" value="PTS_I_fam"/>
    <property type="match status" value="1"/>
</dbReference>
<feature type="domain" description="PEP-utilising enzyme mobile" evidence="22">
    <location>
        <begin position="158"/>
        <end position="229"/>
    </location>
</feature>
<feature type="region of interest" description="Disordered" evidence="21">
    <location>
        <begin position="1"/>
        <end position="47"/>
    </location>
</feature>
<evidence type="ECO:0000256" key="13">
    <source>
        <dbReference type="ARBA" id="ARBA00022723"/>
    </source>
</evidence>
<keyword evidence="26" id="KW-1185">Reference proteome</keyword>
<dbReference type="GO" id="GO:0016301">
    <property type="term" value="F:kinase activity"/>
    <property type="evidence" value="ECO:0007669"/>
    <property type="project" value="UniProtKB-KW"/>
</dbReference>
<evidence type="ECO:0000256" key="15">
    <source>
        <dbReference type="ARBA" id="ARBA00022842"/>
    </source>
</evidence>
<comment type="cofactor">
    <cofactor evidence="2 17 20">
        <name>Mg(2+)</name>
        <dbReference type="ChEBI" id="CHEBI:18420"/>
    </cofactor>
</comment>
<keyword evidence="25" id="KW-0670">Pyruvate</keyword>
<dbReference type="EMBL" id="CACRYJ010000048">
    <property type="protein sequence ID" value="VZO38566.1"/>
    <property type="molecule type" value="Genomic_DNA"/>
</dbReference>
<dbReference type="InterPro" id="IPR008279">
    <property type="entry name" value="PEP-util_enz_mobile_dom"/>
</dbReference>
<comment type="caution">
    <text evidence="25">The sequence shown here is derived from an EMBL/GenBank/DDBJ whole genome shotgun (WGS) entry which is preliminary data.</text>
</comment>
<dbReference type="InterPro" id="IPR024692">
    <property type="entry name" value="PTS_EI"/>
</dbReference>
<dbReference type="AlphaFoldDB" id="A0A7M4DMF6"/>
<dbReference type="InterPro" id="IPR008731">
    <property type="entry name" value="PTS_EIN"/>
</dbReference>
<comment type="subcellular location">
    <subcellularLocation>
        <location evidence="4 17">Cytoplasm</location>
    </subcellularLocation>
</comment>
<dbReference type="SUPFAM" id="SSF52009">
    <property type="entry name" value="Phosphohistidine domain"/>
    <property type="match status" value="1"/>
</dbReference>
<dbReference type="PROSITE" id="PS00370">
    <property type="entry name" value="PEP_ENZYMES_PHOS_SITE"/>
    <property type="match status" value="1"/>
</dbReference>
<keyword evidence="12 17" id="KW-0598">Phosphotransferase system</keyword>
<dbReference type="Pfam" id="PF00391">
    <property type="entry name" value="PEP-utilizers"/>
    <property type="match status" value="1"/>
</dbReference>
<feature type="active site" description="Tele-phosphohistidine intermediate" evidence="18">
    <location>
        <position position="193"/>
    </location>
</feature>
<dbReference type="InterPro" id="IPR015813">
    <property type="entry name" value="Pyrv/PenolPyrv_kinase-like_dom"/>
</dbReference>
<evidence type="ECO:0000256" key="19">
    <source>
        <dbReference type="PIRSR" id="PIRSR000732-2"/>
    </source>
</evidence>
<dbReference type="Gene3D" id="3.50.30.10">
    <property type="entry name" value="Phosphohistidine domain"/>
    <property type="match status" value="1"/>
</dbReference>
<accession>A0A7M4DMF6</accession>
<dbReference type="PRINTS" id="PR01736">
    <property type="entry name" value="PHPHTRNFRASE"/>
</dbReference>
<feature type="binding site" evidence="19">
    <location>
        <position position="291"/>
    </location>
    <ligand>
        <name>phosphoenolpyruvate</name>
        <dbReference type="ChEBI" id="CHEBI:58702"/>
    </ligand>
</feature>
<dbReference type="Gene3D" id="3.20.20.60">
    <property type="entry name" value="Phosphoenolpyruvate-binding domains"/>
    <property type="match status" value="1"/>
</dbReference>
<dbReference type="GO" id="GO:0009401">
    <property type="term" value="P:phosphoenolpyruvate-dependent sugar phosphotransferase system"/>
    <property type="evidence" value="ECO:0007669"/>
    <property type="project" value="UniProtKB-KW"/>
</dbReference>
<evidence type="ECO:0000259" key="22">
    <source>
        <dbReference type="Pfam" id="PF00391"/>
    </source>
</evidence>
<evidence type="ECO:0000256" key="3">
    <source>
        <dbReference type="ARBA" id="ARBA00002728"/>
    </source>
</evidence>
<dbReference type="EC" id="2.7.3.9" evidence="6 17"/>
<feature type="binding site" evidence="20">
    <location>
        <position position="440"/>
    </location>
    <ligand>
        <name>Mg(2+)</name>
        <dbReference type="ChEBI" id="CHEBI:18420"/>
    </ligand>
</feature>
<feature type="binding site" evidence="19">
    <location>
        <begin position="439"/>
        <end position="440"/>
    </location>
    <ligand>
        <name>phosphoenolpyruvate</name>
        <dbReference type="ChEBI" id="CHEBI:58702"/>
    </ligand>
</feature>
<feature type="binding site" evidence="20">
    <location>
        <position position="416"/>
    </location>
    <ligand>
        <name>Mg(2+)</name>
        <dbReference type="ChEBI" id="CHEBI:18420"/>
    </ligand>
</feature>
<organism evidence="25 26">
    <name type="scientific">Occultella aeris</name>
    <dbReference type="NCBI Taxonomy" id="2761496"/>
    <lineage>
        <taxon>Bacteria</taxon>
        <taxon>Bacillati</taxon>
        <taxon>Actinomycetota</taxon>
        <taxon>Actinomycetes</taxon>
        <taxon>Micrococcales</taxon>
        <taxon>Ruaniaceae</taxon>
        <taxon>Occultella</taxon>
    </lineage>
</organism>
<evidence type="ECO:0000256" key="4">
    <source>
        <dbReference type="ARBA" id="ARBA00004496"/>
    </source>
</evidence>
<dbReference type="Gene3D" id="1.10.274.10">
    <property type="entry name" value="PtsI, HPr-binding domain"/>
    <property type="match status" value="1"/>
</dbReference>
<evidence type="ECO:0000256" key="20">
    <source>
        <dbReference type="PIRSR" id="PIRSR000732-3"/>
    </source>
</evidence>
<comment type="function">
    <text evidence="3 17">General (non sugar-specific) component of the phosphoenolpyruvate-dependent sugar phosphotransferase system (sugar PTS). This major carbohydrate active-transport system catalyzes the phosphorylation of incoming sugar substrates concomitantly with their translocation across the cell membrane. Enzyme I transfers the phosphoryl group from phosphoenolpyruvate (PEP) to the phosphoryl carrier protein (HPr).</text>
</comment>
<dbReference type="InterPro" id="IPR036618">
    <property type="entry name" value="PtsI_HPr-bd_sf"/>
</dbReference>
<evidence type="ECO:0000256" key="11">
    <source>
        <dbReference type="ARBA" id="ARBA00022679"/>
    </source>
</evidence>
<dbReference type="Pfam" id="PF02896">
    <property type="entry name" value="PEP-utilizers_C"/>
    <property type="match status" value="1"/>
</dbReference>
<feature type="active site" description="Proton donor" evidence="18">
    <location>
        <position position="487"/>
    </location>
</feature>
<comment type="catalytic activity">
    <reaction evidence="1 17">
        <text>L-histidyl-[protein] + phosphoenolpyruvate = N(pros)-phospho-L-histidyl-[protein] + pyruvate</text>
        <dbReference type="Rhea" id="RHEA:23880"/>
        <dbReference type="Rhea" id="RHEA-COMP:9745"/>
        <dbReference type="Rhea" id="RHEA-COMP:9746"/>
        <dbReference type="ChEBI" id="CHEBI:15361"/>
        <dbReference type="ChEBI" id="CHEBI:29979"/>
        <dbReference type="ChEBI" id="CHEBI:58702"/>
        <dbReference type="ChEBI" id="CHEBI:64837"/>
        <dbReference type="EC" id="2.7.3.9"/>
    </reaction>
</comment>
<evidence type="ECO:0000256" key="18">
    <source>
        <dbReference type="PIRSR" id="PIRSR000732-1"/>
    </source>
</evidence>
<dbReference type="SUPFAM" id="SSF47831">
    <property type="entry name" value="Enzyme I of the PEP:sugar phosphotransferase system HPr-binding (sub)domain"/>
    <property type="match status" value="1"/>
</dbReference>
<dbReference type="InterPro" id="IPR018274">
    <property type="entry name" value="PEP_util_AS"/>
</dbReference>
<dbReference type="InterPro" id="IPR006318">
    <property type="entry name" value="PTS_EI-like"/>
</dbReference>
<protein>
    <recommendedName>
        <fullName evidence="7 17">Phosphoenolpyruvate-protein phosphotransferase</fullName>
        <ecNumber evidence="6 17">2.7.3.9</ecNumber>
    </recommendedName>
    <alternativeName>
        <fullName evidence="16 17">Phosphotransferase system, enzyme I</fullName>
    </alternativeName>
</protein>
<dbReference type="SUPFAM" id="SSF51621">
    <property type="entry name" value="Phosphoenolpyruvate/pyruvate domain"/>
    <property type="match status" value="1"/>
</dbReference>
<dbReference type="InterPro" id="IPR000121">
    <property type="entry name" value="PEP_util_C"/>
</dbReference>
<dbReference type="PANTHER" id="PTHR46244:SF3">
    <property type="entry name" value="PHOSPHOENOLPYRUVATE-PROTEIN PHOSPHOTRANSFERASE"/>
    <property type="match status" value="1"/>
</dbReference>
<dbReference type="InterPro" id="IPR050499">
    <property type="entry name" value="PEP-utilizing_PTS_enzyme"/>
</dbReference>
<evidence type="ECO:0000256" key="14">
    <source>
        <dbReference type="ARBA" id="ARBA00022777"/>
    </source>
</evidence>
<evidence type="ECO:0000256" key="21">
    <source>
        <dbReference type="SAM" id="MobiDB-lite"/>
    </source>
</evidence>
<dbReference type="GO" id="GO:0008965">
    <property type="term" value="F:phosphoenolpyruvate-protein phosphotransferase activity"/>
    <property type="evidence" value="ECO:0007669"/>
    <property type="project" value="UniProtKB-EC"/>
</dbReference>
<evidence type="ECO:0000256" key="8">
    <source>
        <dbReference type="ARBA" id="ARBA00022448"/>
    </source>
</evidence>
<keyword evidence="13 17" id="KW-0479">Metal-binding</keyword>
<dbReference type="PIRSF" id="PIRSF000732">
    <property type="entry name" value="PTS_enzyme_I"/>
    <property type="match status" value="1"/>
</dbReference>
<feature type="domain" description="PEP-utilising enzyme C-terminal" evidence="23">
    <location>
        <begin position="257"/>
        <end position="523"/>
    </location>
</feature>
<evidence type="ECO:0000256" key="6">
    <source>
        <dbReference type="ARBA" id="ARBA00012232"/>
    </source>
</evidence>
<name>A0A7M4DMF6_9MICO</name>
<dbReference type="PANTHER" id="PTHR46244">
    <property type="entry name" value="PHOSPHOENOLPYRUVATE-PROTEIN PHOSPHOTRANSFERASE"/>
    <property type="match status" value="1"/>
</dbReference>
<evidence type="ECO:0000256" key="12">
    <source>
        <dbReference type="ARBA" id="ARBA00022683"/>
    </source>
</evidence>
<keyword evidence="8 17" id="KW-0813">Transport</keyword>
<keyword evidence="15 17" id="KW-0460">Magnesium</keyword>
<evidence type="ECO:0000259" key="23">
    <source>
        <dbReference type="Pfam" id="PF02896"/>
    </source>
</evidence>
<evidence type="ECO:0000256" key="5">
    <source>
        <dbReference type="ARBA" id="ARBA00007837"/>
    </source>
</evidence>
<evidence type="ECO:0000256" key="17">
    <source>
        <dbReference type="PIRNR" id="PIRNR000732"/>
    </source>
</evidence>
<dbReference type="Pfam" id="PF05524">
    <property type="entry name" value="PEP-utilisers_N"/>
    <property type="match status" value="1"/>
</dbReference>
<evidence type="ECO:0000256" key="9">
    <source>
        <dbReference type="ARBA" id="ARBA00022490"/>
    </source>
</evidence>
<sequence length="562" mass="57376">MDSAEAAGGTRLQGVGVSPGRAAGPTVRLAAGVPEPPLRRSPAAPEDSEAALTTAADAVATELRARAQTLTGTAKEVLETTAQIATDPTLIKDARQRITTERVSPERALWEAAAAVAAQFEELGGYFAERVRDVHDVRDRIVARLTGVPTPGVPARTEPFILVAQDLAPADTAQLDPAVVRGLITAEGGPTSHTAILARALGIPAVVGLGEAAALIVEGAVIVVDGGSGAVVLVPTSEEVAQASEHHEARTFSGRGATSDGHRVELLANVGEVAQAEPAAAAGAEGVGLFRTEFCFLDRDTEPSIDEQVEAYGTVLAAFAGKKVVVRTLDAGADKPMPFLNPTDEANPALGVRGFRTSWKNPDVLENQLAAIATAAAAHSAQVWVMAPMVSRVGEAEEFVAACARHGLETAGVMVEVPSAALLAGPILARAAFASIGTNDLTQYTLAADRLLGALAPLSTPWDPAVLSLIRTTCEGGQAQSRPVGVCGEAAADPALAAVLVGMGVTSLSMTPRALGDVAAVLAATSLEQCRRAATLALGTDNADAARLTARDALPALAELGL</sequence>
<keyword evidence="9 17" id="KW-0963">Cytoplasm</keyword>
<evidence type="ECO:0000313" key="26">
    <source>
        <dbReference type="Proteomes" id="UP000419743"/>
    </source>
</evidence>
<evidence type="ECO:0000256" key="16">
    <source>
        <dbReference type="ARBA" id="ARBA00033235"/>
    </source>
</evidence>
<feature type="binding site" evidence="19">
    <location>
        <position position="327"/>
    </location>
    <ligand>
        <name>phosphoenolpyruvate</name>
        <dbReference type="ChEBI" id="CHEBI:58702"/>
    </ligand>
</feature>
<evidence type="ECO:0000256" key="10">
    <source>
        <dbReference type="ARBA" id="ARBA00022597"/>
    </source>
</evidence>
<dbReference type="GO" id="GO:0046872">
    <property type="term" value="F:metal ion binding"/>
    <property type="evidence" value="ECO:0007669"/>
    <property type="project" value="UniProtKB-KW"/>
</dbReference>
<evidence type="ECO:0000256" key="1">
    <source>
        <dbReference type="ARBA" id="ARBA00000683"/>
    </source>
</evidence>
<keyword evidence="11 17" id="KW-0808">Transferase</keyword>
<dbReference type="RefSeq" id="WP_156742060.1">
    <property type="nucleotide sequence ID" value="NZ_CACRYJ010000048.1"/>
</dbReference>
<feature type="domain" description="Phosphotransferase system enzyme I N-terminal" evidence="24">
    <location>
        <begin position="13"/>
        <end position="130"/>
    </location>
</feature>
<feature type="binding site" evidence="19">
    <location>
        <position position="450"/>
    </location>
    <ligand>
        <name>phosphoenolpyruvate</name>
        <dbReference type="ChEBI" id="CHEBI:58702"/>
    </ligand>
</feature>
<keyword evidence="10 17" id="KW-0762">Sugar transport</keyword>
<evidence type="ECO:0000256" key="7">
    <source>
        <dbReference type="ARBA" id="ARBA00016544"/>
    </source>
</evidence>
<dbReference type="Proteomes" id="UP000419743">
    <property type="component" value="Unassembled WGS sequence"/>
</dbReference>
<reference evidence="25 26" key="1">
    <citation type="submission" date="2019-11" db="EMBL/GenBank/DDBJ databases">
        <authorList>
            <person name="Criscuolo A."/>
        </authorList>
    </citation>
    <scope>NUCLEOTIDE SEQUENCE [LARGE SCALE GENOMIC DNA]</scope>
    <source>
        <strain evidence="25">CIP111667</strain>
    </source>
</reference>
<gene>
    <name evidence="25" type="primary">ptsI</name>
    <name evidence="25" type="ORF">HALOF300_03327</name>
</gene>